<evidence type="ECO:0000313" key="1">
    <source>
        <dbReference type="EMBL" id="KAF9645716.1"/>
    </source>
</evidence>
<gene>
    <name evidence="1" type="ORF">BDM02DRAFT_3130867</name>
</gene>
<dbReference type="Proteomes" id="UP000886501">
    <property type="component" value="Unassembled WGS sequence"/>
</dbReference>
<reference evidence="1" key="1">
    <citation type="submission" date="2019-10" db="EMBL/GenBank/DDBJ databases">
        <authorList>
            <consortium name="DOE Joint Genome Institute"/>
            <person name="Kuo A."/>
            <person name="Miyauchi S."/>
            <person name="Kiss E."/>
            <person name="Drula E."/>
            <person name="Kohler A."/>
            <person name="Sanchez-Garcia M."/>
            <person name="Andreopoulos B."/>
            <person name="Barry K.W."/>
            <person name="Bonito G."/>
            <person name="Buee M."/>
            <person name="Carver A."/>
            <person name="Chen C."/>
            <person name="Cichocki N."/>
            <person name="Clum A."/>
            <person name="Culley D."/>
            <person name="Crous P.W."/>
            <person name="Fauchery L."/>
            <person name="Girlanda M."/>
            <person name="Hayes R."/>
            <person name="Keri Z."/>
            <person name="Labutti K."/>
            <person name="Lipzen A."/>
            <person name="Lombard V."/>
            <person name="Magnuson J."/>
            <person name="Maillard F."/>
            <person name="Morin E."/>
            <person name="Murat C."/>
            <person name="Nolan M."/>
            <person name="Ohm R."/>
            <person name="Pangilinan J."/>
            <person name="Pereira M."/>
            <person name="Perotto S."/>
            <person name="Peter M."/>
            <person name="Riley R."/>
            <person name="Sitrit Y."/>
            <person name="Stielow B."/>
            <person name="Szollosi G."/>
            <person name="Zifcakova L."/>
            <person name="Stursova M."/>
            <person name="Spatafora J.W."/>
            <person name="Tedersoo L."/>
            <person name="Vaario L.-M."/>
            <person name="Yamada A."/>
            <person name="Yan M."/>
            <person name="Wang P."/>
            <person name="Xu J."/>
            <person name="Bruns T."/>
            <person name="Baldrian P."/>
            <person name="Vilgalys R."/>
            <person name="Henrissat B."/>
            <person name="Grigoriev I.V."/>
            <person name="Hibbett D."/>
            <person name="Nagy L.G."/>
            <person name="Martin F.M."/>
        </authorList>
    </citation>
    <scope>NUCLEOTIDE SEQUENCE</scope>
    <source>
        <strain evidence="1">P2</strain>
    </source>
</reference>
<proteinExistence type="predicted"/>
<sequence>MYHDVPGNITDSPIHSDDMGDVEVRPPSPGARHAKKESVVSKLGTTRRRAQRHPAQPKRRHHMEYSQEEDGSDPEDTIPQPLHAEVAGQQLLVALQTKTFDQLLDRNVGNEGLTLEVKKVEMASHDLITLVRNLTRVTTLNDYMLQTITAANTPPPSFITHILSFSVYARNPTKNALIETFLLSMDAIGNHMFCLCKEAEVSMGHLICLEEHLPILCKMVYQENKELAAATGGKGWFTQGAH</sequence>
<reference evidence="1" key="2">
    <citation type="journal article" date="2020" name="Nat. Commun.">
        <title>Large-scale genome sequencing of mycorrhizal fungi provides insights into the early evolution of symbiotic traits.</title>
        <authorList>
            <person name="Miyauchi S."/>
            <person name="Kiss E."/>
            <person name="Kuo A."/>
            <person name="Drula E."/>
            <person name="Kohler A."/>
            <person name="Sanchez-Garcia M."/>
            <person name="Morin E."/>
            <person name="Andreopoulos B."/>
            <person name="Barry K.W."/>
            <person name="Bonito G."/>
            <person name="Buee M."/>
            <person name="Carver A."/>
            <person name="Chen C."/>
            <person name="Cichocki N."/>
            <person name="Clum A."/>
            <person name="Culley D."/>
            <person name="Crous P.W."/>
            <person name="Fauchery L."/>
            <person name="Girlanda M."/>
            <person name="Hayes R.D."/>
            <person name="Keri Z."/>
            <person name="LaButti K."/>
            <person name="Lipzen A."/>
            <person name="Lombard V."/>
            <person name="Magnuson J."/>
            <person name="Maillard F."/>
            <person name="Murat C."/>
            <person name="Nolan M."/>
            <person name="Ohm R.A."/>
            <person name="Pangilinan J."/>
            <person name="Pereira M.F."/>
            <person name="Perotto S."/>
            <person name="Peter M."/>
            <person name="Pfister S."/>
            <person name="Riley R."/>
            <person name="Sitrit Y."/>
            <person name="Stielow J.B."/>
            <person name="Szollosi G."/>
            <person name="Zifcakova L."/>
            <person name="Stursova M."/>
            <person name="Spatafora J.W."/>
            <person name="Tedersoo L."/>
            <person name="Vaario L.M."/>
            <person name="Yamada A."/>
            <person name="Yan M."/>
            <person name="Wang P."/>
            <person name="Xu J."/>
            <person name="Bruns T."/>
            <person name="Baldrian P."/>
            <person name="Vilgalys R."/>
            <person name="Dunand C."/>
            <person name="Henrissat B."/>
            <person name="Grigoriev I.V."/>
            <person name="Hibbett D."/>
            <person name="Nagy L.G."/>
            <person name="Martin F.M."/>
        </authorList>
    </citation>
    <scope>NUCLEOTIDE SEQUENCE</scope>
    <source>
        <strain evidence="1">P2</strain>
    </source>
</reference>
<name>A0ACB6Z7X3_THEGA</name>
<comment type="caution">
    <text evidence="1">The sequence shown here is derived from an EMBL/GenBank/DDBJ whole genome shotgun (WGS) entry which is preliminary data.</text>
</comment>
<accession>A0ACB6Z7X3</accession>
<keyword evidence="2" id="KW-1185">Reference proteome</keyword>
<dbReference type="EMBL" id="MU118080">
    <property type="protein sequence ID" value="KAF9645716.1"/>
    <property type="molecule type" value="Genomic_DNA"/>
</dbReference>
<organism evidence="1 2">
    <name type="scientific">Thelephora ganbajun</name>
    <name type="common">Ganba fungus</name>
    <dbReference type="NCBI Taxonomy" id="370292"/>
    <lineage>
        <taxon>Eukaryota</taxon>
        <taxon>Fungi</taxon>
        <taxon>Dikarya</taxon>
        <taxon>Basidiomycota</taxon>
        <taxon>Agaricomycotina</taxon>
        <taxon>Agaricomycetes</taxon>
        <taxon>Thelephorales</taxon>
        <taxon>Thelephoraceae</taxon>
        <taxon>Thelephora</taxon>
    </lineage>
</organism>
<feature type="non-terminal residue" evidence="1">
    <location>
        <position position="242"/>
    </location>
</feature>
<protein>
    <submittedName>
        <fullName evidence="1">Uncharacterized protein</fullName>
    </submittedName>
</protein>
<evidence type="ECO:0000313" key="2">
    <source>
        <dbReference type="Proteomes" id="UP000886501"/>
    </source>
</evidence>